<proteinExistence type="predicted"/>
<evidence type="ECO:0000256" key="4">
    <source>
        <dbReference type="PROSITE-ProRule" id="PRU00169"/>
    </source>
</evidence>
<dbReference type="PANTHER" id="PTHR43280">
    <property type="entry name" value="ARAC-FAMILY TRANSCRIPTIONAL REGULATOR"/>
    <property type="match status" value="1"/>
</dbReference>
<dbReference type="Proteomes" id="UP000061660">
    <property type="component" value="Chromosome"/>
</dbReference>
<dbReference type="CDD" id="cd17536">
    <property type="entry name" value="REC_YesN-like"/>
    <property type="match status" value="1"/>
</dbReference>
<protein>
    <submittedName>
        <fullName evidence="7">AraC family transcriptional regulator</fullName>
    </submittedName>
</protein>
<dbReference type="InterPro" id="IPR018060">
    <property type="entry name" value="HTH_AraC"/>
</dbReference>
<keyword evidence="2" id="KW-0238">DNA-binding</keyword>
<dbReference type="STRING" id="162209.IJ22_14270"/>
<dbReference type="AlphaFoldDB" id="A0A0U2IM06"/>
<feature type="domain" description="HTH araC/xylS-type" evidence="5">
    <location>
        <begin position="429"/>
        <end position="527"/>
    </location>
</feature>
<evidence type="ECO:0000256" key="1">
    <source>
        <dbReference type="ARBA" id="ARBA00023015"/>
    </source>
</evidence>
<dbReference type="RefSeq" id="WP_145862503.1">
    <property type="nucleotide sequence ID" value="NZ_CP013652.1"/>
</dbReference>
<evidence type="ECO:0000313" key="8">
    <source>
        <dbReference type="Proteomes" id="UP000061660"/>
    </source>
</evidence>
<dbReference type="InterPro" id="IPR020449">
    <property type="entry name" value="Tscrpt_reg_AraC-type_HTH"/>
</dbReference>
<evidence type="ECO:0000259" key="5">
    <source>
        <dbReference type="PROSITE" id="PS01124"/>
    </source>
</evidence>
<dbReference type="GO" id="GO:0043565">
    <property type="term" value="F:sequence-specific DNA binding"/>
    <property type="evidence" value="ECO:0007669"/>
    <property type="project" value="InterPro"/>
</dbReference>
<keyword evidence="4" id="KW-0597">Phosphoprotein</keyword>
<reference evidence="7 8" key="2">
    <citation type="journal article" date="2016" name="Genome Announc.">
        <title>Complete Genome Sequences of Two Interactive Moderate Thermophiles, Paenibacillus napthalenovorans 32O-Y and Paenibacillus sp. 32O-W.</title>
        <authorList>
            <person name="Butler R.R.III."/>
            <person name="Wang J."/>
            <person name="Stark B.C."/>
            <person name="Pombert J.F."/>
        </authorList>
    </citation>
    <scope>NUCLEOTIDE SEQUENCE [LARGE SCALE GENOMIC DNA]</scope>
    <source>
        <strain evidence="7 8">32O-Y</strain>
    </source>
</reference>
<dbReference type="SUPFAM" id="SSF52172">
    <property type="entry name" value="CheY-like"/>
    <property type="match status" value="1"/>
</dbReference>
<evidence type="ECO:0000259" key="6">
    <source>
        <dbReference type="PROSITE" id="PS50110"/>
    </source>
</evidence>
<dbReference type="KEGG" id="pnp:IJ22_14270"/>
<reference evidence="8" key="1">
    <citation type="submission" date="2015-12" db="EMBL/GenBank/DDBJ databases">
        <title>Complete genome sequences of two moderately thermophilic Paenibacillus species.</title>
        <authorList>
            <person name="Butler R.III."/>
            <person name="Wang J."/>
            <person name="Stark B.C."/>
            <person name="Pombert J.-F."/>
        </authorList>
    </citation>
    <scope>NUCLEOTIDE SEQUENCE [LARGE SCALE GENOMIC DNA]</scope>
    <source>
        <strain evidence="8">32O-Y</strain>
    </source>
</reference>
<dbReference type="InterPro" id="IPR009057">
    <property type="entry name" value="Homeodomain-like_sf"/>
</dbReference>
<dbReference type="PROSITE" id="PS01124">
    <property type="entry name" value="HTH_ARAC_FAMILY_2"/>
    <property type="match status" value="1"/>
</dbReference>
<dbReference type="InterPro" id="IPR011006">
    <property type="entry name" value="CheY-like_superfamily"/>
</dbReference>
<evidence type="ECO:0000313" key="7">
    <source>
        <dbReference type="EMBL" id="ALS21803.1"/>
    </source>
</evidence>
<evidence type="ECO:0000256" key="2">
    <source>
        <dbReference type="ARBA" id="ARBA00023125"/>
    </source>
</evidence>
<dbReference type="SUPFAM" id="SSF46689">
    <property type="entry name" value="Homeodomain-like"/>
    <property type="match status" value="2"/>
</dbReference>
<gene>
    <name evidence="7" type="ORF">IJ22_14270</name>
</gene>
<dbReference type="Pfam" id="PF00072">
    <property type="entry name" value="Response_reg"/>
    <property type="match status" value="1"/>
</dbReference>
<name>A0A0U2IM06_9BACL</name>
<feature type="domain" description="Response regulatory" evidence="6">
    <location>
        <begin position="4"/>
        <end position="121"/>
    </location>
</feature>
<dbReference type="EMBL" id="CP013652">
    <property type="protein sequence ID" value="ALS21803.1"/>
    <property type="molecule type" value="Genomic_DNA"/>
</dbReference>
<accession>A0A0U2IM06</accession>
<dbReference type="PATRIC" id="fig|162209.4.peg.1511"/>
<dbReference type="SMART" id="SM00342">
    <property type="entry name" value="HTH_ARAC"/>
    <property type="match status" value="1"/>
</dbReference>
<evidence type="ECO:0000256" key="3">
    <source>
        <dbReference type="ARBA" id="ARBA00023163"/>
    </source>
</evidence>
<keyword evidence="8" id="KW-1185">Reference proteome</keyword>
<dbReference type="InterPro" id="IPR001789">
    <property type="entry name" value="Sig_transdc_resp-reg_receiver"/>
</dbReference>
<dbReference type="Gene3D" id="3.40.50.2300">
    <property type="match status" value="1"/>
</dbReference>
<dbReference type="PROSITE" id="PS50110">
    <property type="entry name" value="RESPONSE_REGULATORY"/>
    <property type="match status" value="1"/>
</dbReference>
<dbReference type="Pfam" id="PF12833">
    <property type="entry name" value="HTH_18"/>
    <property type="match status" value="1"/>
</dbReference>
<sequence>MTIQILVVDDEMIVRRGLKALVPWGEFGMEVVSEAANGEKALNILKQQPIDLVITDIRMPIIDGLELTRIIKRDYPHIKVLLLTCYNDFEYVKEALEIGASGYLLKTEMEEDGHLENALSRIRSEFEQMKTNQEMVRELQRQASQSLPLLREKWLRSLLTGDHYTELKQQSDKLALRWLDKPCLLLLIMYKENVNAAEETVSKALQDGLGEANAMAVRLSDRSYLVLIEKAANISKQKGMEWENHTVLTVYAALKSLAPASGQVQLYYRSSRSMDQLPAEYSNLLQFAEQHAFYHELGTVEDTHGMELPEAFEAQAYVNGQDVKRLAMIRNWSRLKEMLAEVTALIQDRKPSVESVKMMVIDIVLAIMEGLQSNSHIISSLWGSNKFDYMERVKKIPTFKELTEWLMDGIGHLEAERSVLIGGVNKVIAKAAAYIETHFHEEVTLEQLAEHVGLSKSYLSSYFKKVTGESFIDYMLQLRVEKAKELFRQTNLKIYEVAEAVGFQDPKYFTKSFKRITGVSPNQYKEAIEK</sequence>
<keyword evidence="1" id="KW-0805">Transcription regulation</keyword>
<organism evidence="7 8">
    <name type="scientific">Paenibacillus naphthalenovorans</name>
    <dbReference type="NCBI Taxonomy" id="162209"/>
    <lineage>
        <taxon>Bacteria</taxon>
        <taxon>Bacillati</taxon>
        <taxon>Bacillota</taxon>
        <taxon>Bacilli</taxon>
        <taxon>Bacillales</taxon>
        <taxon>Paenibacillaceae</taxon>
        <taxon>Paenibacillus</taxon>
    </lineage>
</organism>
<dbReference type="GO" id="GO:0000160">
    <property type="term" value="P:phosphorelay signal transduction system"/>
    <property type="evidence" value="ECO:0007669"/>
    <property type="project" value="InterPro"/>
</dbReference>
<dbReference type="PRINTS" id="PR00032">
    <property type="entry name" value="HTHARAC"/>
</dbReference>
<feature type="modified residue" description="4-aspartylphosphate" evidence="4">
    <location>
        <position position="56"/>
    </location>
</feature>
<dbReference type="GO" id="GO:0003700">
    <property type="term" value="F:DNA-binding transcription factor activity"/>
    <property type="evidence" value="ECO:0007669"/>
    <property type="project" value="InterPro"/>
</dbReference>
<keyword evidence="3" id="KW-0804">Transcription</keyword>
<dbReference type="SMART" id="SM00448">
    <property type="entry name" value="REC"/>
    <property type="match status" value="1"/>
</dbReference>
<dbReference type="Gene3D" id="1.10.10.60">
    <property type="entry name" value="Homeodomain-like"/>
    <property type="match status" value="2"/>
</dbReference>
<dbReference type="PANTHER" id="PTHR43280:SF2">
    <property type="entry name" value="HTH-TYPE TRANSCRIPTIONAL REGULATOR EXSA"/>
    <property type="match status" value="1"/>
</dbReference>
<dbReference type="OrthoDB" id="9794370at2"/>